<comment type="caution">
    <text evidence="1">The sequence shown here is derived from an EMBL/GenBank/DDBJ whole genome shotgun (WGS) entry which is preliminary data.</text>
</comment>
<reference evidence="1 2" key="1">
    <citation type="journal article" date="2017" name="Int. J. Syst. Evol. Microbiol.">
        <title>Mycobacterium talmoniae sp. nov., a slowly growing mycobacterium isolated from human respiratory samples.</title>
        <authorList>
            <person name="Davidson R.M."/>
            <person name="DeGroote M.A."/>
            <person name="Marola J.L."/>
            <person name="Buss S."/>
            <person name="Jones V."/>
            <person name="McNeil M.R."/>
            <person name="Freifeld A.G."/>
            <person name="Elaine Epperson L."/>
            <person name="Hasan N.A."/>
            <person name="Jackson M."/>
            <person name="Iwen P.C."/>
            <person name="Salfinger M."/>
            <person name="Strong M."/>
        </authorList>
    </citation>
    <scope>NUCLEOTIDE SEQUENCE [LARGE SCALE GENOMIC DNA]</scope>
    <source>
        <strain evidence="1 2">ATCC BAA-2683</strain>
    </source>
</reference>
<gene>
    <name evidence="1" type="ORF">C1Y40_03727</name>
</gene>
<proteinExistence type="predicted"/>
<sequence>MAIPRPISEITGWAKKFTGPKRVTARKMPVAPAMLKPPTITGRLAAITPPNTKNSTTATSGSARTSIRFWSVAMVPVSASATGCKPASLTVPPSSFCRAGWTSW</sequence>
<accession>A0A2S8BHL3</accession>
<dbReference type="Proteomes" id="UP000238296">
    <property type="component" value="Unassembled WGS sequence"/>
</dbReference>
<name>A0A2S8BHL3_9MYCO</name>
<dbReference type="EMBL" id="PPEA01000544">
    <property type="protein sequence ID" value="PQM46106.1"/>
    <property type="molecule type" value="Genomic_DNA"/>
</dbReference>
<evidence type="ECO:0000313" key="1">
    <source>
        <dbReference type="EMBL" id="PQM46106.1"/>
    </source>
</evidence>
<organism evidence="1 2">
    <name type="scientific">Mycobacterium talmoniae</name>
    <dbReference type="NCBI Taxonomy" id="1858794"/>
    <lineage>
        <taxon>Bacteria</taxon>
        <taxon>Bacillati</taxon>
        <taxon>Actinomycetota</taxon>
        <taxon>Actinomycetes</taxon>
        <taxon>Mycobacteriales</taxon>
        <taxon>Mycobacteriaceae</taxon>
        <taxon>Mycobacterium</taxon>
    </lineage>
</organism>
<protein>
    <submittedName>
        <fullName evidence="1">Uncharacterized protein</fullName>
    </submittedName>
</protein>
<evidence type="ECO:0000313" key="2">
    <source>
        <dbReference type="Proteomes" id="UP000238296"/>
    </source>
</evidence>
<dbReference type="AlphaFoldDB" id="A0A2S8BHL3"/>